<evidence type="ECO:0000313" key="3">
    <source>
        <dbReference type="EMBL" id="KKM79427.1"/>
    </source>
</evidence>
<keyword evidence="1" id="KW-0597">Phosphoprotein</keyword>
<dbReference type="Pfam" id="PF00072">
    <property type="entry name" value="Response_reg"/>
    <property type="match status" value="1"/>
</dbReference>
<protein>
    <recommendedName>
        <fullName evidence="2">Response regulatory domain-containing protein</fullName>
    </recommendedName>
</protein>
<dbReference type="Gene3D" id="3.40.50.2300">
    <property type="match status" value="1"/>
</dbReference>
<evidence type="ECO:0000256" key="1">
    <source>
        <dbReference type="ARBA" id="ARBA00022553"/>
    </source>
</evidence>
<dbReference type="InterPro" id="IPR011006">
    <property type="entry name" value="CheY-like_superfamily"/>
</dbReference>
<feature type="domain" description="Response regulatory" evidence="2">
    <location>
        <begin position="18"/>
        <end position="133"/>
    </location>
</feature>
<dbReference type="InterPro" id="IPR001789">
    <property type="entry name" value="Sig_transdc_resp-reg_receiver"/>
</dbReference>
<accession>A0A0F9NDG0</accession>
<evidence type="ECO:0000259" key="2">
    <source>
        <dbReference type="PROSITE" id="PS50110"/>
    </source>
</evidence>
<comment type="caution">
    <text evidence="3">The sequence shown here is derived from an EMBL/GenBank/DDBJ whole genome shotgun (WGS) entry which is preliminary data.</text>
</comment>
<name>A0A0F9NDG0_9ZZZZ</name>
<organism evidence="3">
    <name type="scientific">marine sediment metagenome</name>
    <dbReference type="NCBI Taxonomy" id="412755"/>
    <lineage>
        <taxon>unclassified sequences</taxon>
        <taxon>metagenomes</taxon>
        <taxon>ecological metagenomes</taxon>
    </lineage>
</organism>
<dbReference type="SMART" id="SM00448">
    <property type="entry name" value="REC"/>
    <property type="match status" value="1"/>
</dbReference>
<dbReference type="PROSITE" id="PS50110">
    <property type="entry name" value="RESPONSE_REGULATORY"/>
    <property type="match status" value="1"/>
</dbReference>
<gene>
    <name evidence="3" type="ORF">LCGC14_1350040</name>
</gene>
<reference evidence="3" key="1">
    <citation type="journal article" date="2015" name="Nature">
        <title>Complex archaea that bridge the gap between prokaryotes and eukaryotes.</title>
        <authorList>
            <person name="Spang A."/>
            <person name="Saw J.H."/>
            <person name="Jorgensen S.L."/>
            <person name="Zaremba-Niedzwiedzka K."/>
            <person name="Martijn J."/>
            <person name="Lind A.E."/>
            <person name="van Eijk R."/>
            <person name="Schleper C."/>
            <person name="Guy L."/>
            <person name="Ettema T.J."/>
        </authorList>
    </citation>
    <scope>NUCLEOTIDE SEQUENCE</scope>
</reference>
<proteinExistence type="predicted"/>
<dbReference type="PANTHER" id="PTHR44591">
    <property type="entry name" value="STRESS RESPONSE REGULATOR PROTEIN 1"/>
    <property type="match status" value="1"/>
</dbReference>
<sequence length="141" mass="14964">MAGGHAFIFPSEEAAALKVLVIEDNIFIALDLEGQLEEMGHDVVGIAATATKAIEMALKSVPDLAIVDLQLADGSRGQDAAFVLRAEMDIPSIIVSGSMHQVTDEERAAIRPLVMLSKPLLSGELGRAIETVKISDSPKDE</sequence>
<dbReference type="InterPro" id="IPR050595">
    <property type="entry name" value="Bact_response_regulator"/>
</dbReference>
<dbReference type="PANTHER" id="PTHR44591:SF3">
    <property type="entry name" value="RESPONSE REGULATORY DOMAIN-CONTAINING PROTEIN"/>
    <property type="match status" value="1"/>
</dbReference>
<dbReference type="SUPFAM" id="SSF52172">
    <property type="entry name" value="CheY-like"/>
    <property type="match status" value="1"/>
</dbReference>
<dbReference type="GO" id="GO:0000160">
    <property type="term" value="P:phosphorelay signal transduction system"/>
    <property type="evidence" value="ECO:0007669"/>
    <property type="project" value="InterPro"/>
</dbReference>
<dbReference type="EMBL" id="LAZR01008337">
    <property type="protein sequence ID" value="KKM79427.1"/>
    <property type="molecule type" value="Genomic_DNA"/>
</dbReference>
<dbReference type="AlphaFoldDB" id="A0A0F9NDG0"/>